<proteinExistence type="predicted"/>
<reference evidence="2" key="1">
    <citation type="submission" date="2014-09" db="EMBL/GenBank/DDBJ databases">
        <authorList>
            <person name="Magalhaes I.L.F."/>
            <person name="Oliveira U."/>
            <person name="Santos F.R."/>
            <person name="Vidigal T.H.D.A."/>
            <person name="Brescovit A.D."/>
            <person name="Santos A.J."/>
        </authorList>
    </citation>
    <scope>NUCLEOTIDE SEQUENCE</scope>
    <source>
        <tissue evidence="2">Shoot tissue taken approximately 20 cm above the soil surface</tissue>
    </source>
</reference>
<feature type="compositionally biased region" description="Low complexity" evidence="1">
    <location>
        <begin position="36"/>
        <end position="47"/>
    </location>
</feature>
<evidence type="ECO:0000313" key="2">
    <source>
        <dbReference type="EMBL" id="JAD22774.1"/>
    </source>
</evidence>
<accession>A0A0A8YA66</accession>
<dbReference type="EMBL" id="GBRH01275121">
    <property type="protein sequence ID" value="JAD22774.1"/>
    <property type="molecule type" value="Transcribed_RNA"/>
</dbReference>
<evidence type="ECO:0000256" key="1">
    <source>
        <dbReference type="SAM" id="MobiDB-lite"/>
    </source>
</evidence>
<sequence>MTSASSSSLPWSATCESRTGVKRSRTSTDSGGAGRGRAAQADSSGSK</sequence>
<protein>
    <submittedName>
        <fullName evidence="2">Uncharacterized protein</fullName>
    </submittedName>
</protein>
<organism evidence="2">
    <name type="scientific">Arundo donax</name>
    <name type="common">Giant reed</name>
    <name type="synonym">Donax arundinaceus</name>
    <dbReference type="NCBI Taxonomy" id="35708"/>
    <lineage>
        <taxon>Eukaryota</taxon>
        <taxon>Viridiplantae</taxon>
        <taxon>Streptophyta</taxon>
        <taxon>Embryophyta</taxon>
        <taxon>Tracheophyta</taxon>
        <taxon>Spermatophyta</taxon>
        <taxon>Magnoliopsida</taxon>
        <taxon>Liliopsida</taxon>
        <taxon>Poales</taxon>
        <taxon>Poaceae</taxon>
        <taxon>PACMAD clade</taxon>
        <taxon>Arundinoideae</taxon>
        <taxon>Arundineae</taxon>
        <taxon>Arundo</taxon>
    </lineage>
</organism>
<dbReference type="AlphaFoldDB" id="A0A0A8YA66"/>
<reference evidence="2" key="2">
    <citation type="journal article" date="2015" name="Data Brief">
        <title>Shoot transcriptome of the giant reed, Arundo donax.</title>
        <authorList>
            <person name="Barrero R.A."/>
            <person name="Guerrero F.D."/>
            <person name="Moolhuijzen P."/>
            <person name="Goolsby J.A."/>
            <person name="Tidwell J."/>
            <person name="Bellgard S.E."/>
            <person name="Bellgard M.I."/>
        </authorList>
    </citation>
    <scope>NUCLEOTIDE SEQUENCE</scope>
    <source>
        <tissue evidence="2">Shoot tissue taken approximately 20 cm above the soil surface</tissue>
    </source>
</reference>
<feature type="region of interest" description="Disordered" evidence="1">
    <location>
        <begin position="1"/>
        <end position="47"/>
    </location>
</feature>
<name>A0A0A8YA66_ARUDO</name>